<keyword evidence="4" id="KW-1185">Reference proteome</keyword>
<evidence type="ECO:0000313" key="4">
    <source>
        <dbReference type="Proteomes" id="UP000324897"/>
    </source>
</evidence>
<feature type="domain" description="DUF1618" evidence="2">
    <location>
        <begin position="226"/>
        <end position="361"/>
    </location>
</feature>
<dbReference type="Proteomes" id="UP000324897">
    <property type="component" value="Unassembled WGS sequence"/>
</dbReference>
<dbReference type="Gramene" id="TVU16337">
    <property type="protein sequence ID" value="TVU16337"/>
    <property type="gene ID" value="EJB05_39895"/>
</dbReference>
<sequence>MATSDNFNDDSLHPPALDHQSPDEAGCPLSWAMLDARAYIADRRNTTTAYGRTSTGVEIQVTFCTASPPVVSYFCVWCPEEPDLAKLYAEPRIIAAEADIVVLGVGLCFPNRSYGPQNQDIFVYQAGGWAKAPSLHLVRYPGIHLYFNVGILHHPNHNNQNEDPVYIVGFDPSERPWEFTVNLYNSKAESWSSFMVSLGRQHQHSQFRHSASKVIMMGEDDLMGFVDLRRGILFCDVLACTRLYYIPFPKPLKLKQQQGPDPIVSRNIAVVQDDIKVVDCSRCSISGLWKVSVWSRKAASLEEHWNMDHTLEICDNLVDSTTTLHFELLPMLDVDGIPRRTLEGLHISYPTLSLDNDDIVYFMAKVEPWDKDAWVLAVDMGTKKLKDVGVFRAERCSGATISYIHSRITKYFSSSSGMKGDLKRLGPLLPGSPCKKHSGVV</sequence>
<organism evidence="3 4">
    <name type="scientific">Eragrostis curvula</name>
    <name type="common">weeping love grass</name>
    <dbReference type="NCBI Taxonomy" id="38414"/>
    <lineage>
        <taxon>Eukaryota</taxon>
        <taxon>Viridiplantae</taxon>
        <taxon>Streptophyta</taxon>
        <taxon>Embryophyta</taxon>
        <taxon>Tracheophyta</taxon>
        <taxon>Spermatophyta</taxon>
        <taxon>Magnoliopsida</taxon>
        <taxon>Liliopsida</taxon>
        <taxon>Poales</taxon>
        <taxon>Poaceae</taxon>
        <taxon>PACMAD clade</taxon>
        <taxon>Chloridoideae</taxon>
        <taxon>Eragrostideae</taxon>
        <taxon>Eragrostidinae</taxon>
        <taxon>Eragrostis</taxon>
    </lineage>
</organism>
<dbReference type="InterPro" id="IPR011676">
    <property type="entry name" value="DUF1618"/>
</dbReference>
<dbReference type="OrthoDB" id="596331at2759"/>
<dbReference type="AlphaFoldDB" id="A0A5J9TYS7"/>
<gene>
    <name evidence="3" type="ORF">EJB05_39895</name>
</gene>
<accession>A0A5J9TYS7</accession>
<dbReference type="Pfam" id="PF07762">
    <property type="entry name" value="DUF1618"/>
    <property type="match status" value="1"/>
</dbReference>
<reference evidence="3 4" key="1">
    <citation type="journal article" date="2019" name="Sci. Rep.">
        <title>A high-quality genome of Eragrostis curvula grass provides insights into Poaceae evolution and supports new strategies to enhance forage quality.</title>
        <authorList>
            <person name="Carballo J."/>
            <person name="Santos B.A.C.M."/>
            <person name="Zappacosta D."/>
            <person name="Garbus I."/>
            <person name="Selva J.P."/>
            <person name="Gallo C.A."/>
            <person name="Diaz A."/>
            <person name="Albertini E."/>
            <person name="Caccamo M."/>
            <person name="Echenique V."/>
        </authorList>
    </citation>
    <scope>NUCLEOTIDE SEQUENCE [LARGE SCALE GENOMIC DNA]</scope>
    <source>
        <strain evidence="4">cv. Victoria</strain>
        <tissue evidence="3">Leaf</tissue>
    </source>
</reference>
<comment type="caution">
    <text evidence="3">The sequence shown here is derived from an EMBL/GenBank/DDBJ whole genome shotgun (WGS) entry which is preliminary data.</text>
</comment>
<dbReference type="PANTHER" id="PTHR33074:SF139">
    <property type="entry name" value="OS09G0567000 PROTEIN"/>
    <property type="match status" value="1"/>
</dbReference>
<evidence type="ECO:0000259" key="2">
    <source>
        <dbReference type="Pfam" id="PF07762"/>
    </source>
</evidence>
<protein>
    <recommendedName>
        <fullName evidence="2">DUF1618 domain-containing protein</fullName>
    </recommendedName>
</protein>
<dbReference type="PANTHER" id="PTHR33074">
    <property type="entry name" value="EXPRESSED PROTEIN-RELATED"/>
    <property type="match status" value="1"/>
</dbReference>
<dbReference type="EMBL" id="RWGY01000031">
    <property type="protein sequence ID" value="TVU16337.1"/>
    <property type="molecule type" value="Genomic_DNA"/>
</dbReference>
<evidence type="ECO:0000256" key="1">
    <source>
        <dbReference type="SAM" id="MobiDB-lite"/>
    </source>
</evidence>
<feature type="region of interest" description="Disordered" evidence="1">
    <location>
        <begin position="1"/>
        <end position="23"/>
    </location>
</feature>
<name>A0A5J9TYS7_9POAL</name>
<evidence type="ECO:0000313" key="3">
    <source>
        <dbReference type="EMBL" id="TVU16337.1"/>
    </source>
</evidence>
<proteinExistence type="predicted"/>